<evidence type="ECO:0000313" key="2">
    <source>
        <dbReference type="EMBL" id="KAK1565932.1"/>
    </source>
</evidence>
<dbReference type="GeneID" id="85443678"/>
<feature type="region of interest" description="Disordered" evidence="1">
    <location>
        <begin position="126"/>
        <end position="154"/>
    </location>
</feature>
<proteinExistence type="predicted"/>
<evidence type="ECO:0008006" key="4">
    <source>
        <dbReference type="Google" id="ProtNLM"/>
    </source>
</evidence>
<organism evidence="2 3">
    <name type="scientific">Colletotrichum navitas</name>
    <dbReference type="NCBI Taxonomy" id="681940"/>
    <lineage>
        <taxon>Eukaryota</taxon>
        <taxon>Fungi</taxon>
        <taxon>Dikarya</taxon>
        <taxon>Ascomycota</taxon>
        <taxon>Pezizomycotina</taxon>
        <taxon>Sordariomycetes</taxon>
        <taxon>Hypocreomycetidae</taxon>
        <taxon>Glomerellales</taxon>
        <taxon>Glomerellaceae</taxon>
        <taxon>Colletotrichum</taxon>
        <taxon>Colletotrichum graminicola species complex</taxon>
    </lineage>
</organism>
<protein>
    <recommendedName>
        <fullName evidence="4">JmjC domain-containing protein</fullName>
    </recommendedName>
</protein>
<keyword evidence="3" id="KW-1185">Reference proteome</keyword>
<reference evidence="2" key="1">
    <citation type="submission" date="2021-06" db="EMBL/GenBank/DDBJ databases">
        <title>Comparative genomics, transcriptomics and evolutionary studies reveal genomic signatures of adaptation to plant cell wall in hemibiotrophic fungi.</title>
        <authorList>
            <consortium name="DOE Joint Genome Institute"/>
            <person name="Baroncelli R."/>
            <person name="Diaz J.F."/>
            <person name="Benocci T."/>
            <person name="Peng M."/>
            <person name="Battaglia E."/>
            <person name="Haridas S."/>
            <person name="Andreopoulos W."/>
            <person name="Labutti K."/>
            <person name="Pangilinan J."/>
            <person name="Floch G.L."/>
            <person name="Makela M.R."/>
            <person name="Henrissat B."/>
            <person name="Grigoriev I.V."/>
            <person name="Crouch J.A."/>
            <person name="De Vries R.P."/>
            <person name="Sukno S.A."/>
            <person name="Thon M.R."/>
        </authorList>
    </citation>
    <scope>NUCLEOTIDE SEQUENCE</scope>
    <source>
        <strain evidence="2">CBS 125086</strain>
    </source>
</reference>
<feature type="compositionally biased region" description="Low complexity" evidence="1">
    <location>
        <begin position="142"/>
        <end position="152"/>
    </location>
</feature>
<sequence>MSPQKCLQQLLSCGSIYRRRGRFTPEEHKRITAAFASLSQNLGLIDPQTRTSSYFRHRVCQAFLRDIEQIGGRDLVVLCAAALGLTQIGKMTKGQRTELTDLIISRQSDIESAGLAAIWEEPQPLGLAGSGEQADQPARIHTSSTSTTPSSPHVSLAEPLVASTSPIHGILRNAPVRASTRTLLADFLLTREGPLAPVAAAFAIAIHRAGCIVRPGPPRHPRIGGPAAIPFLLPSRDCWYQGRPPDEDSYMNDLLLNMEGTQTFHRGEQRSLADKPNYWSVLRQLDQPDPRHTACIMSIPSKLQLLRIPDILRAAPLPCNAANLLTLTDVTPRYSYIDLQMDLGSATIIGTAGGGEKLIGLYPPTPRNLAVFSSQKAFVDTHAHLERGVFMALTSEECCFIPAGWLHTLYTTGSGPTAVLKWPTSECF</sequence>
<gene>
    <name evidence="2" type="ORF">LY79DRAFT_573101</name>
</gene>
<dbReference type="AlphaFoldDB" id="A0AAD8PK31"/>
<evidence type="ECO:0000313" key="3">
    <source>
        <dbReference type="Proteomes" id="UP001230504"/>
    </source>
</evidence>
<evidence type="ECO:0000256" key="1">
    <source>
        <dbReference type="SAM" id="MobiDB-lite"/>
    </source>
</evidence>
<name>A0AAD8PK31_9PEZI</name>
<dbReference type="Proteomes" id="UP001230504">
    <property type="component" value="Unassembled WGS sequence"/>
</dbReference>
<dbReference type="Gene3D" id="2.60.120.650">
    <property type="entry name" value="Cupin"/>
    <property type="match status" value="1"/>
</dbReference>
<dbReference type="RefSeq" id="XP_060407182.1">
    <property type="nucleotide sequence ID" value="XM_060559438.1"/>
</dbReference>
<dbReference type="EMBL" id="JAHLJV010000177">
    <property type="protein sequence ID" value="KAK1565932.1"/>
    <property type="molecule type" value="Genomic_DNA"/>
</dbReference>
<accession>A0AAD8PK31</accession>
<comment type="caution">
    <text evidence="2">The sequence shown here is derived from an EMBL/GenBank/DDBJ whole genome shotgun (WGS) entry which is preliminary data.</text>
</comment>